<organism evidence="2 3">
    <name type="scientific">Penicillium subrubescens</name>
    <dbReference type="NCBI Taxonomy" id="1316194"/>
    <lineage>
        <taxon>Eukaryota</taxon>
        <taxon>Fungi</taxon>
        <taxon>Dikarya</taxon>
        <taxon>Ascomycota</taxon>
        <taxon>Pezizomycotina</taxon>
        <taxon>Eurotiomycetes</taxon>
        <taxon>Eurotiomycetidae</taxon>
        <taxon>Eurotiales</taxon>
        <taxon>Aspergillaceae</taxon>
        <taxon>Penicillium</taxon>
    </lineage>
</organism>
<feature type="chain" id="PRO_5012231464" evidence="1">
    <location>
        <begin position="20"/>
        <end position="188"/>
    </location>
</feature>
<reference evidence="2 3" key="1">
    <citation type="submission" date="2016-10" db="EMBL/GenBank/DDBJ databases">
        <title>Genome sequence of the ascomycete fungus Penicillium subrubescens.</title>
        <authorList>
            <person name="De Vries R.P."/>
            <person name="Peng M."/>
            <person name="Dilokpimol A."/>
            <person name="Hilden K."/>
            <person name="Makela M.R."/>
            <person name="Grigoriev I."/>
            <person name="Riley R."/>
            <person name="Granchi Z."/>
        </authorList>
    </citation>
    <scope>NUCLEOTIDE SEQUENCE [LARGE SCALE GENOMIC DNA]</scope>
    <source>
        <strain evidence="2 3">CBS 132785</strain>
    </source>
</reference>
<evidence type="ECO:0000256" key="1">
    <source>
        <dbReference type="SAM" id="SignalP"/>
    </source>
</evidence>
<evidence type="ECO:0000313" key="3">
    <source>
        <dbReference type="Proteomes" id="UP000186955"/>
    </source>
</evidence>
<feature type="signal peptide" evidence="1">
    <location>
        <begin position="1"/>
        <end position="19"/>
    </location>
</feature>
<dbReference type="AlphaFoldDB" id="A0A1Q5UMS0"/>
<dbReference type="OrthoDB" id="4509278at2759"/>
<keyword evidence="1" id="KW-0732">Signal</keyword>
<gene>
    <name evidence="2" type="ORF">PENSUB_543</name>
</gene>
<evidence type="ECO:0000313" key="2">
    <source>
        <dbReference type="EMBL" id="OKP13744.1"/>
    </source>
</evidence>
<accession>A0A1Q5UMS0</accession>
<keyword evidence="3" id="KW-1185">Reference proteome</keyword>
<comment type="caution">
    <text evidence="2">The sequence shown here is derived from an EMBL/GenBank/DDBJ whole genome shotgun (WGS) entry which is preliminary data.</text>
</comment>
<proteinExistence type="predicted"/>
<dbReference type="EMBL" id="MNBE01000125">
    <property type="protein sequence ID" value="OKP13744.1"/>
    <property type="molecule type" value="Genomic_DNA"/>
</dbReference>
<protein>
    <submittedName>
        <fullName evidence="2">Uncharacterized protein</fullName>
    </submittedName>
</protein>
<sequence>MKFSDALTLTVGLATAASASPVRRTDQVAITFIGAADAQFSQSFPTDGSRVSITNPLSISHISSGTNGVSCTFHGIDNSDTTVNGAQTVDVGPPQTQVYGSCHLNGESPQVSVSFIGAADAQFSQSFPVDGSSVQITNPLSISHIEINSAGASCVFKGIDNSVTTVTGPATVDVGPPQTQVQGTCSAV</sequence>
<dbReference type="Proteomes" id="UP000186955">
    <property type="component" value="Unassembled WGS sequence"/>
</dbReference>
<name>A0A1Q5UMS0_9EURO</name>